<feature type="transmembrane region" description="Helical" evidence="1">
    <location>
        <begin position="55"/>
        <end position="72"/>
    </location>
</feature>
<dbReference type="RefSeq" id="WP_177105437.1">
    <property type="nucleotide sequence ID" value="NZ_JACAQB010000027.1"/>
</dbReference>
<sequence length="156" mass="16451">MHSLVLLAWFALCAAQDLRHRQIANTLTLGAGALALAYLLWNGSTWLGAPAVQGGVSLFLALLLSVPGYAVGRLGAGDVKLLSALALASDPNTLLGTFIGAGAATLLWLWLAPRMWPLLGQGPRASLHHLAPETVEKRPFAPFLLIGLFCMSTSIL</sequence>
<feature type="transmembrane region" description="Helical" evidence="1">
    <location>
        <begin position="25"/>
        <end position="43"/>
    </location>
</feature>
<name>A0A7Y8C564_9PSED</name>
<evidence type="ECO:0000259" key="2">
    <source>
        <dbReference type="Pfam" id="PF01478"/>
    </source>
</evidence>
<accession>A0A7Y8C564</accession>
<reference evidence="3 4" key="1">
    <citation type="submission" date="2020-04" db="EMBL/GenBank/DDBJ databases">
        <title>Molecular characterization of pseudomonads from Agaricus bisporus reveal novel blotch 2 pathogens in Western Europe.</title>
        <authorList>
            <person name="Taparia T."/>
            <person name="Krijger M."/>
            <person name="Haynes E."/>
            <person name="Elpinstone J.G."/>
            <person name="Noble R."/>
            <person name="Van Der Wolf J."/>
        </authorList>
    </citation>
    <scope>NUCLEOTIDE SEQUENCE [LARGE SCALE GENOMIC DNA]</scope>
    <source>
        <strain evidence="3 4">H7001</strain>
    </source>
</reference>
<feature type="transmembrane region" description="Helical" evidence="1">
    <location>
        <begin position="92"/>
        <end position="111"/>
    </location>
</feature>
<gene>
    <name evidence="3" type="ORF">HX882_29020</name>
</gene>
<feature type="domain" description="Prepilin type IV endopeptidase peptidase" evidence="2">
    <location>
        <begin position="4"/>
        <end position="108"/>
    </location>
</feature>
<dbReference type="Gene3D" id="1.20.120.1220">
    <property type="match status" value="1"/>
</dbReference>
<dbReference type="Pfam" id="PF01478">
    <property type="entry name" value="Peptidase_A24"/>
    <property type="match status" value="1"/>
</dbReference>
<keyword evidence="1" id="KW-0472">Membrane</keyword>
<comment type="caution">
    <text evidence="3">The sequence shown here is derived from an EMBL/GenBank/DDBJ whole genome shotgun (WGS) entry which is preliminary data.</text>
</comment>
<dbReference type="GO" id="GO:0016020">
    <property type="term" value="C:membrane"/>
    <property type="evidence" value="ECO:0007669"/>
    <property type="project" value="InterPro"/>
</dbReference>
<organism evidence="3 4">
    <name type="scientific">Pseudomonas gingeri</name>
    <dbReference type="NCBI Taxonomy" id="117681"/>
    <lineage>
        <taxon>Bacteria</taxon>
        <taxon>Pseudomonadati</taxon>
        <taxon>Pseudomonadota</taxon>
        <taxon>Gammaproteobacteria</taxon>
        <taxon>Pseudomonadales</taxon>
        <taxon>Pseudomonadaceae</taxon>
        <taxon>Pseudomonas</taxon>
    </lineage>
</organism>
<keyword evidence="1" id="KW-0812">Transmembrane</keyword>
<evidence type="ECO:0000313" key="3">
    <source>
        <dbReference type="EMBL" id="NWB99918.1"/>
    </source>
</evidence>
<dbReference type="Proteomes" id="UP000539985">
    <property type="component" value="Unassembled WGS sequence"/>
</dbReference>
<keyword evidence="1" id="KW-1133">Transmembrane helix</keyword>
<dbReference type="EMBL" id="JACAQB010000027">
    <property type="protein sequence ID" value="NWB99918.1"/>
    <property type="molecule type" value="Genomic_DNA"/>
</dbReference>
<proteinExistence type="predicted"/>
<evidence type="ECO:0000256" key="1">
    <source>
        <dbReference type="SAM" id="Phobius"/>
    </source>
</evidence>
<protein>
    <submittedName>
        <fullName evidence="3">Prepilin peptidase</fullName>
    </submittedName>
</protein>
<dbReference type="InterPro" id="IPR000045">
    <property type="entry name" value="Prepilin_IV_endopep_pep"/>
</dbReference>
<dbReference type="AlphaFoldDB" id="A0A7Y8C564"/>
<dbReference type="GO" id="GO:0004190">
    <property type="term" value="F:aspartic-type endopeptidase activity"/>
    <property type="evidence" value="ECO:0007669"/>
    <property type="project" value="InterPro"/>
</dbReference>
<evidence type="ECO:0000313" key="4">
    <source>
        <dbReference type="Proteomes" id="UP000539985"/>
    </source>
</evidence>